<organism evidence="2 3">
    <name type="scientific">Azoarcus indigens</name>
    <dbReference type="NCBI Taxonomy" id="29545"/>
    <lineage>
        <taxon>Bacteria</taxon>
        <taxon>Pseudomonadati</taxon>
        <taxon>Pseudomonadota</taxon>
        <taxon>Betaproteobacteria</taxon>
        <taxon>Rhodocyclales</taxon>
        <taxon>Zoogloeaceae</taxon>
        <taxon>Azoarcus</taxon>
    </lineage>
</organism>
<protein>
    <recommendedName>
        <fullName evidence="4">DUF4810 domain-containing protein</fullName>
    </recommendedName>
</protein>
<accession>A0A4R6DHG8</accession>
<evidence type="ECO:0008006" key="4">
    <source>
        <dbReference type="Google" id="ProtNLM"/>
    </source>
</evidence>
<dbReference type="PROSITE" id="PS51257">
    <property type="entry name" value="PROKAR_LIPOPROTEIN"/>
    <property type="match status" value="1"/>
</dbReference>
<name>A0A4R6DHG8_9RHOO</name>
<comment type="caution">
    <text evidence="2">The sequence shown here is derived from an EMBL/GenBank/DDBJ whole genome shotgun (WGS) entry which is preliminary data.</text>
</comment>
<evidence type="ECO:0000256" key="1">
    <source>
        <dbReference type="SAM" id="SignalP"/>
    </source>
</evidence>
<evidence type="ECO:0000313" key="2">
    <source>
        <dbReference type="EMBL" id="TDN43764.1"/>
    </source>
</evidence>
<dbReference type="OrthoDB" id="9800218at2"/>
<proteinExistence type="predicted"/>
<dbReference type="Proteomes" id="UP000295129">
    <property type="component" value="Unassembled WGS sequence"/>
</dbReference>
<reference evidence="2 3" key="1">
    <citation type="submission" date="2019-03" db="EMBL/GenBank/DDBJ databases">
        <title>Genomic Encyclopedia of Type Strains, Phase IV (KMG-IV): sequencing the most valuable type-strain genomes for metagenomic binning, comparative biology and taxonomic classification.</title>
        <authorList>
            <person name="Goeker M."/>
        </authorList>
    </citation>
    <scope>NUCLEOTIDE SEQUENCE [LARGE SCALE GENOMIC DNA]</scope>
    <source>
        <strain evidence="2 3">DSM 12121</strain>
    </source>
</reference>
<dbReference type="AlphaFoldDB" id="A0A4R6DHG8"/>
<sequence>MPRLPAQRTLLALLATSALLAGCATQRSLYHWGNFPDQQYAYLKGDKGPEEEIQELEKIREQAKAAGQALPPGLQAHLGMLYGVTGRADLFVANLEAERQQFPESGPYVDFLLKKKTPQ</sequence>
<feature type="signal peptide" evidence="1">
    <location>
        <begin position="1"/>
        <end position="21"/>
    </location>
</feature>
<dbReference type="RefSeq" id="WP_133595161.1">
    <property type="nucleotide sequence ID" value="NZ_SNVV01000038.1"/>
</dbReference>
<dbReference type="Pfam" id="PF16068">
    <property type="entry name" value="DUF4810"/>
    <property type="match status" value="1"/>
</dbReference>
<keyword evidence="1" id="KW-0732">Signal</keyword>
<evidence type="ECO:0000313" key="3">
    <source>
        <dbReference type="Proteomes" id="UP000295129"/>
    </source>
</evidence>
<gene>
    <name evidence="2" type="ORF">C7389_1389</name>
</gene>
<keyword evidence="3" id="KW-1185">Reference proteome</keyword>
<dbReference type="PIRSF" id="PIRSF020555">
    <property type="entry name" value="UCP020555"/>
    <property type="match status" value="1"/>
</dbReference>
<dbReference type="EMBL" id="SNVV01000038">
    <property type="protein sequence ID" value="TDN43764.1"/>
    <property type="molecule type" value="Genomic_DNA"/>
</dbReference>
<dbReference type="InterPro" id="IPR014508">
    <property type="entry name" value="UCP020555_TPR-like"/>
</dbReference>
<feature type="chain" id="PRO_5020233577" description="DUF4810 domain-containing protein" evidence="1">
    <location>
        <begin position="22"/>
        <end position="119"/>
    </location>
</feature>